<dbReference type="InterPro" id="IPR043912">
    <property type="entry name" value="DUF5765"/>
</dbReference>
<keyword evidence="2" id="KW-1185">Reference proteome</keyword>
<reference evidence="1 2" key="1">
    <citation type="submission" date="2014-10" db="EMBL/GenBank/DDBJ databases">
        <title>Genome sequence of Ponticoccus sp. strain UMTAT08 isolated from clonal culture of toxic dinoflagellate Alexandrium tamiyavanichii.</title>
        <authorList>
            <person name="Gan H.Y."/>
            <person name="Muhd D.-D."/>
            <person name="Mohd Noor M.E."/>
            <person name="Yeong Y.S."/>
            <person name="Usup G."/>
        </authorList>
    </citation>
    <scope>NUCLEOTIDE SEQUENCE [LARGE SCALE GENOMIC DNA]</scope>
    <source>
        <strain evidence="1 2">UMTAT08</strain>
    </source>
</reference>
<evidence type="ECO:0000313" key="2">
    <source>
        <dbReference type="Proteomes" id="UP000030960"/>
    </source>
</evidence>
<protein>
    <submittedName>
        <fullName evidence="1">Uncharacterized protein</fullName>
    </submittedName>
</protein>
<organism evidence="1 2">
    <name type="scientific">Mameliella alba</name>
    <dbReference type="NCBI Taxonomy" id="561184"/>
    <lineage>
        <taxon>Bacteria</taxon>
        <taxon>Pseudomonadati</taxon>
        <taxon>Pseudomonadota</taxon>
        <taxon>Alphaproteobacteria</taxon>
        <taxon>Rhodobacterales</taxon>
        <taxon>Roseobacteraceae</taxon>
        <taxon>Mameliella</taxon>
    </lineage>
</organism>
<dbReference type="GeneID" id="66503484"/>
<accession>A0A225PH39</accession>
<comment type="caution">
    <text evidence="1">The sequence shown here is derived from an EMBL/GenBank/DDBJ whole genome shotgun (WGS) entry which is preliminary data.</text>
</comment>
<dbReference type="Pfam" id="PF19069">
    <property type="entry name" value="DUF5765"/>
    <property type="match status" value="1"/>
</dbReference>
<dbReference type="EMBL" id="JSUQ01000003">
    <property type="protein sequence ID" value="KHQ54266.1"/>
    <property type="molecule type" value="Genomic_DNA"/>
</dbReference>
<accession>A0A225QWC6</accession>
<sequence length="236" mass="25375">MCWSETATYSMAALGAAATFVTWRKGEPAGIWGTLGFFTAMEGLQAWGYGVIDQCGTPGNTTVTVLSYLHIVLQPIVVNLFCMALVGPAIDPRTRRWVLGLASLASLTLLARLLPAPWLGVCPPGVPLCGPEFCTISGDWHLGWSMQLNNFLSLSHWLGGIGQFPDYLLACLLLPCLYGAWRFALLNGLVGPLIASGLTSNPNEMPAIWCLFSVMLVLIGISPLVRRQVFPPATPA</sequence>
<dbReference type="RefSeq" id="WP_043137820.1">
    <property type="nucleotide sequence ID" value="NZ_BMGQ01000018.1"/>
</dbReference>
<name>A0A0B3SC44_9RHOB</name>
<dbReference type="OrthoDB" id="8548427at2"/>
<accession>A0A0B3SC44</accession>
<dbReference type="STRING" id="561184.SAMN05216376_11772"/>
<evidence type="ECO:0000313" key="1">
    <source>
        <dbReference type="EMBL" id="KHQ54266.1"/>
    </source>
</evidence>
<dbReference type="AlphaFoldDB" id="A0A0B3SC44"/>
<proteinExistence type="predicted"/>
<dbReference type="Proteomes" id="UP000030960">
    <property type="component" value="Unassembled WGS sequence"/>
</dbReference>
<gene>
    <name evidence="1" type="ORF">OA50_00857</name>
</gene>